<dbReference type="AlphaFoldDB" id="A0A0P9EHL3"/>
<evidence type="ECO:0000313" key="2">
    <source>
        <dbReference type="Proteomes" id="UP000050482"/>
    </source>
</evidence>
<evidence type="ECO:0008006" key="3">
    <source>
        <dbReference type="Google" id="ProtNLM"/>
    </source>
</evidence>
<protein>
    <recommendedName>
        <fullName evidence="3">ATP-grasp domain-containing protein</fullName>
    </recommendedName>
</protein>
<name>A0A0P9EHL3_9BACL</name>
<comment type="caution">
    <text evidence="1">The sequence shown here is derived from an EMBL/GenBank/DDBJ whole genome shotgun (WGS) entry which is preliminary data.</text>
</comment>
<dbReference type="Proteomes" id="UP000050482">
    <property type="component" value="Unassembled WGS sequence"/>
</dbReference>
<dbReference type="SUPFAM" id="SSF56059">
    <property type="entry name" value="Glutathione synthetase ATP-binding domain-like"/>
    <property type="match status" value="1"/>
</dbReference>
<dbReference type="Pfam" id="PF14398">
    <property type="entry name" value="ATPgrasp_YheCD"/>
    <property type="match status" value="1"/>
</dbReference>
<reference evidence="1 2" key="1">
    <citation type="submission" date="2015-09" db="EMBL/GenBank/DDBJ databases">
        <title>Draft genome sequence of Alicyclobacillus ferrooxydans DSM 22381.</title>
        <authorList>
            <person name="Hemp J."/>
        </authorList>
    </citation>
    <scope>NUCLEOTIDE SEQUENCE [LARGE SCALE GENOMIC DNA]</scope>
    <source>
        <strain evidence="1 2">TC-34</strain>
    </source>
</reference>
<dbReference type="STRING" id="471514.AN477_18975"/>
<dbReference type="Gene3D" id="3.30.470.20">
    <property type="entry name" value="ATP-grasp fold, B domain"/>
    <property type="match status" value="1"/>
</dbReference>
<dbReference type="RefSeq" id="WP_054970759.1">
    <property type="nucleotide sequence ID" value="NZ_LJCO01000082.1"/>
</dbReference>
<evidence type="ECO:0000313" key="1">
    <source>
        <dbReference type="EMBL" id="KPV42135.1"/>
    </source>
</evidence>
<dbReference type="InterPro" id="IPR026838">
    <property type="entry name" value="YheC/D"/>
</dbReference>
<dbReference type="PATRIC" id="fig|471514.4.peg.1480"/>
<gene>
    <name evidence="1" type="ORF">AN477_18975</name>
</gene>
<keyword evidence="2" id="KW-1185">Reference proteome</keyword>
<organism evidence="1 2">
    <name type="scientific">Alicyclobacillus ferrooxydans</name>
    <dbReference type="NCBI Taxonomy" id="471514"/>
    <lineage>
        <taxon>Bacteria</taxon>
        <taxon>Bacillati</taxon>
        <taxon>Bacillota</taxon>
        <taxon>Bacilli</taxon>
        <taxon>Bacillales</taxon>
        <taxon>Alicyclobacillaceae</taxon>
        <taxon>Alicyclobacillus</taxon>
    </lineage>
</organism>
<accession>A0A0P9EHL3</accession>
<proteinExistence type="predicted"/>
<sequence length="365" mass="41750">MLVTVTGWSPLKKTSRRRRLAFQSLAAAATKYDISLVITSPKRLLGLAHFPGWTSSETPGKEWRRKVSNMNRQTVIYDAMYLDDLKAYQISYPHLLKAVAKQDIPMFNPVLPSKSTLYELLTQNRIRGGRLPRTITQVTPTRVIQILDESDRVWLKPVYGSGGRNIVMIDRLPNGRYELTAERYRGKHLHQEMDRQRLVQFIRQLTTYRQYMAQEHIELGVTREGRKVDFRVTVQRKDSGAWGVTATTARTGAAGSVLTNYHAGGRIRSLTNAHHDYHLLNSFGVTPSDLSHMNEFALRVARRLQSHYPRLGILGLDVGHTPQGEFYVYDFNGRPGRDILTDDEVVQFMDCVAGYAKYLSNRRLD</sequence>
<dbReference type="EMBL" id="LJCO01000082">
    <property type="protein sequence ID" value="KPV42135.1"/>
    <property type="molecule type" value="Genomic_DNA"/>
</dbReference>